<dbReference type="InterPro" id="IPR007278">
    <property type="entry name" value="DUF397"/>
</dbReference>
<protein>
    <submittedName>
        <fullName evidence="2">DUF397 domain-containing protein</fullName>
    </submittedName>
</protein>
<accession>A0A9X1NMI9</accession>
<keyword evidence="3" id="KW-1185">Reference proteome</keyword>
<gene>
    <name evidence="2" type="ORF">LR394_38665</name>
</gene>
<feature type="domain" description="DUF397" evidence="1">
    <location>
        <begin position="8"/>
        <end position="61"/>
    </location>
</feature>
<dbReference type="AlphaFoldDB" id="A0A9X1NMI9"/>
<name>A0A9X1NMI9_9ACTN</name>
<organism evidence="2 3">
    <name type="scientific">Kineosporia babensis</name>
    <dbReference type="NCBI Taxonomy" id="499548"/>
    <lineage>
        <taxon>Bacteria</taxon>
        <taxon>Bacillati</taxon>
        <taxon>Actinomycetota</taxon>
        <taxon>Actinomycetes</taxon>
        <taxon>Kineosporiales</taxon>
        <taxon>Kineosporiaceae</taxon>
        <taxon>Kineosporia</taxon>
    </lineage>
</organism>
<dbReference type="Pfam" id="PF04149">
    <property type="entry name" value="DUF397"/>
    <property type="match status" value="1"/>
</dbReference>
<dbReference type="EMBL" id="JAJOMB010000035">
    <property type="protein sequence ID" value="MCD5316835.1"/>
    <property type="molecule type" value="Genomic_DNA"/>
</dbReference>
<evidence type="ECO:0000259" key="1">
    <source>
        <dbReference type="Pfam" id="PF04149"/>
    </source>
</evidence>
<comment type="caution">
    <text evidence="2">The sequence shown here is derived from an EMBL/GenBank/DDBJ whole genome shotgun (WGS) entry which is preliminary data.</text>
</comment>
<evidence type="ECO:0000313" key="2">
    <source>
        <dbReference type="EMBL" id="MCD5316835.1"/>
    </source>
</evidence>
<sequence length="66" mass="7208">MTDTPTFLTWRKSSHSGGGDNCVEVSFDAEGYVGVRDSKNAHGGHLTFSTQEWEAFHAGVRDGEFS</sequence>
<reference evidence="2" key="1">
    <citation type="submission" date="2021-11" db="EMBL/GenBank/DDBJ databases">
        <title>Streptomyces corallinus and Kineosporia corallina sp. nov., two new coral-derived marine actinobacteria.</title>
        <authorList>
            <person name="Buangrab K."/>
            <person name="Sutthacheep M."/>
            <person name="Yeemin T."/>
            <person name="Harunari E."/>
            <person name="Igarashi Y."/>
            <person name="Sripreechasak P."/>
            <person name="Kanchanasin P."/>
            <person name="Tanasupawat S."/>
            <person name="Phongsopitanun W."/>
        </authorList>
    </citation>
    <scope>NUCLEOTIDE SEQUENCE</scope>
    <source>
        <strain evidence="2">JCM 31032</strain>
    </source>
</reference>
<dbReference type="Proteomes" id="UP001138997">
    <property type="component" value="Unassembled WGS sequence"/>
</dbReference>
<evidence type="ECO:0000313" key="3">
    <source>
        <dbReference type="Proteomes" id="UP001138997"/>
    </source>
</evidence>
<proteinExistence type="predicted"/>